<comment type="caution">
    <text evidence="1">The sequence shown here is derived from an EMBL/GenBank/DDBJ whole genome shotgun (WGS) entry which is preliminary data.</text>
</comment>
<evidence type="ECO:0000313" key="1">
    <source>
        <dbReference type="EMBL" id="KAG0410529.1"/>
    </source>
</evidence>
<proteinExistence type="predicted"/>
<gene>
    <name evidence="1" type="ORF">HPB47_012387</name>
</gene>
<evidence type="ECO:0000313" key="2">
    <source>
        <dbReference type="Proteomes" id="UP000805193"/>
    </source>
</evidence>
<dbReference type="Proteomes" id="UP000805193">
    <property type="component" value="Unassembled WGS sequence"/>
</dbReference>
<name>A0AC60NTX4_IXOPE</name>
<keyword evidence="2" id="KW-1185">Reference proteome</keyword>
<accession>A0AC60NTX4</accession>
<protein>
    <submittedName>
        <fullName evidence="1">Uncharacterized protein</fullName>
    </submittedName>
</protein>
<dbReference type="EMBL" id="JABSTQ010011516">
    <property type="protein sequence ID" value="KAG0410529.1"/>
    <property type="molecule type" value="Genomic_DNA"/>
</dbReference>
<sequence length="157" mass="16463">MGIDGTRTLARGVRVRSRVADSTNGRTATLDMTRCDDYRWDLSSCGAADLPPAPLITVPRSQNPPGNNKNDDDGATTPGSLTARRSFGMQPPLPRESSCEVGVPGPPQREGGARRRHALLDCAVDYAGKGPSYDPDGPAADSAGEATRAGWASRASL</sequence>
<reference evidence="1 2" key="1">
    <citation type="journal article" date="2020" name="Cell">
        <title>Large-Scale Comparative Analyses of Tick Genomes Elucidate Their Genetic Diversity and Vector Capacities.</title>
        <authorList>
            <consortium name="Tick Genome and Microbiome Consortium (TIGMIC)"/>
            <person name="Jia N."/>
            <person name="Wang J."/>
            <person name="Shi W."/>
            <person name="Du L."/>
            <person name="Sun Y."/>
            <person name="Zhan W."/>
            <person name="Jiang J.F."/>
            <person name="Wang Q."/>
            <person name="Zhang B."/>
            <person name="Ji P."/>
            <person name="Bell-Sakyi L."/>
            <person name="Cui X.M."/>
            <person name="Yuan T.T."/>
            <person name="Jiang B.G."/>
            <person name="Yang W.F."/>
            <person name="Lam T.T."/>
            <person name="Chang Q.C."/>
            <person name="Ding S.J."/>
            <person name="Wang X.J."/>
            <person name="Zhu J.G."/>
            <person name="Ruan X.D."/>
            <person name="Zhao L."/>
            <person name="Wei J.T."/>
            <person name="Ye R.Z."/>
            <person name="Que T.C."/>
            <person name="Du C.H."/>
            <person name="Zhou Y.H."/>
            <person name="Cheng J.X."/>
            <person name="Dai P.F."/>
            <person name="Guo W.B."/>
            <person name="Han X.H."/>
            <person name="Huang E.J."/>
            <person name="Li L.F."/>
            <person name="Wei W."/>
            <person name="Gao Y.C."/>
            <person name="Liu J.Z."/>
            <person name="Shao H.Z."/>
            <person name="Wang X."/>
            <person name="Wang C.C."/>
            <person name="Yang T.C."/>
            <person name="Huo Q.B."/>
            <person name="Li W."/>
            <person name="Chen H.Y."/>
            <person name="Chen S.E."/>
            <person name="Zhou L.G."/>
            <person name="Ni X.B."/>
            <person name="Tian J.H."/>
            <person name="Sheng Y."/>
            <person name="Liu T."/>
            <person name="Pan Y.S."/>
            <person name="Xia L.Y."/>
            <person name="Li J."/>
            <person name="Zhao F."/>
            <person name="Cao W.C."/>
        </authorList>
    </citation>
    <scope>NUCLEOTIDE SEQUENCE [LARGE SCALE GENOMIC DNA]</scope>
    <source>
        <strain evidence="1">Iper-2018</strain>
    </source>
</reference>
<organism evidence="1 2">
    <name type="scientific">Ixodes persulcatus</name>
    <name type="common">Taiga tick</name>
    <dbReference type="NCBI Taxonomy" id="34615"/>
    <lineage>
        <taxon>Eukaryota</taxon>
        <taxon>Metazoa</taxon>
        <taxon>Ecdysozoa</taxon>
        <taxon>Arthropoda</taxon>
        <taxon>Chelicerata</taxon>
        <taxon>Arachnida</taxon>
        <taxon>Acari</taxon>
        <taxon>Parasitiformes</taxon>
        <taxon>Ixodida</taxon>
        <taxon>Ixodoidea</taxon>
        <taxon>Ixodidae</taxon>
        <taxon>Ixodinae</taxon>
        <taxon>Ixodes</taxon>
    </lineage>
</organism>